<reference evidence="2" key="2">
    <citation type="submission" date="2009-10" db="EMBL/GenBank/DDBJ databases">
        <title>The genome sequence of Streptomyces pristinaespiralis strain ATCC 25486.</title>
        <authorList>
            <consortium name="The Broad Institute Genome Sequencing Platform"/>
            <consortium name="Broad Institute Microbial Sequencing Center"/>
            <person name="Fischbach M."/>
            <person name="Godfrey P."/>
            <person name="Ward D."/>
            <person name="Young S."/>
            <person name="Zeng Q."/>
            <person name="Koehrsen M."/>
            <person name="Alvarado L."/>
            <person name="Berlin A.M."/>
            <person name="Bochicchio J."/>
            <person name="Borenstein D."/>
            <person name="Chapman S.B."/>
            <person name="Chen Z."/>
            <person name="Engels R."/>
            <person name="Freedman E."/>
            <person name="Gellesch M."/>
            <person name="Goldberg J."/>
            <person name="Griggs A."/>
            <person name="Gujja S."/>
            <person name="Heilman E.R."/>
            <person name="Heiman D.I."/>
            <person name="Hepburn T.A."/>
            <person name="Howarth C."/>
            <person name="Jen D."/>
            <person name="Larson L."/>
            <person name="Lewis B."/>
            <person name="Mehta T."/>
            <person name="Park D."/>
            <person name="Pearson M."/>
            <person name="Richards J."/>
            <person name="Roberts A."/>
            <person name="Saif S."/>
            <person name="Shea T.D."/>
            <person name="Shenoy N."/>
            <person name="Sisk P."/>
            <person name="Stolte C."/>
            <person name="Sykes S.N."/>
            <person name="Thomson T."/>
            <person name="Walk T."/>
            <person name="White J."/>
            <person name="Yandava C."/>
            <person name="Straight P."/>
            <person name="Clardy J."/>
            <person name="Hung D."/>
            <person name="Kolter R."/>
            <person name="Mekalanos J."/>
            <person name="Walker S."/>
            <person name="Walsh C.T."/>
            <person name="Wieland-Brown L.C."/>
            <person name="Haas B."/>
            <person name="Nusbaum C."/>
            <person name="Birren B."/>
        </authorList>
    </citation>
    <scope>NUCLEOTIDE SEQUENCE [LARGE SCALE GENOMIC DNA]</scope>
    <source>
        <strain evidence="2">ATCC 25486 / DSM 40338 / CBS 914.69 / JCM 4507 / NBRC 13074 / NRRL 2958 / 5647</strain>
    </source>
</reference>
<evidence type="ECO:0000313" key="2">
    <source>
        <dbReference type="Proteomes" id="UP000002805"/>
    </source>
</evidence>
<organism evidence="1 2">
    <name type="scientific">Streptomyces pristinaespiralis (strain ATCC 25486 / DSM 40338 / CBS 914.69 / JCM 4507 / KCC S-0507 / NBRC 13074 / NRRL 2958 / 5647)</name>
    <dbReference type="NCBI Taxonomy" id="457429"/>
    <lineage>
        <taxon>Bacteria</taxon>
        <taxon>Bacillati</taxon>
        <taxon>Actinomycetota</taxon>
        <taxon>Actinomycetes</taxon>
        <taxon>Kitasatosporales</taxon>
        <taxon>Streptomycetaceae</taxon>
        <taxon>Streptomyces</taxon>
    </lineage>
</organism>
<dbReference type="HOGENOM" id="CLU_2902442_0_0_11"/>
<proteinExistence type="predicted"/>
<dbReference type="EMBL" id="CM000950">
    <property type="protein sequence ID" value="EDY62462.1"/>
    <property type="molecule type" value="Genomic_DNA"/>
</dbReference>
<evidence type="ECO:0000313" key="1">
    <source>
        <dbReference type="EMBL" id="EDY62462.1"/>
    </source>
</evidence>
<reference evidence="2" key="1">
    <citation type="submission" date="2008-02" db="EMBL/GenBank/DDBJ databases">
        <authorList>
            <consortium name="The Broad Institute Genome Sequencing Platform"/>
            <person name="Fischbach M."/>
            <person name="Ward D."/>
            <person name="Young S."/>
            <person name="Jaffe D."/>
            <person name="Gnerre S."/>
            <person name="Berlin A."/>
            <person name="Heiman D."/>
            <person name="Hepburn T."/>
            <person name="Sykes S."/>
            <person name="Alvarado L."/>
            <person name="Kodira C.D."/>
            <person name="Straight P."/>
            <person name="Clardy J."/>
            <person name="Hung D."/>
            <person name="Kolter R."/>
            <person name="Mekalanos J."/>
            <person name="Walker S."/>
            <person name="Walsh C.T."/>
            <person name="Lander E."/>
            <person name="Galagan J."/>
            <person name="Nusbaum C."/>
            <person name="Birren B."/>
        </authorList>
    </citation>
    <scope>NUCLEOTIDE SEQUENCE [LARGE SCALE GENOMIC DNA]</scope>
    <source>
        <strain evidence="2">ATCC 25486 / DSM 40338 / CBS 914.69 / JCM 4507 / NBRC 13074 / NRRL 2958 / 5647</strain>
    </source>
</reference>
<accession>B5H6K1</accession>
<name>B5H6K1_STRE2</name>
<keyword evidence="2" id="KW-1185">Reference proteome</keyword>
<protein>
    <submittedName>
        <fullName evidence="1">Uncharacterized protein</fullName>
    </submittedName>
</protein>
<gene>
    <name evidence="1" type="ORF">SSDG_00781</name>
</gene>
<sequence length="62" mass="6519">MPSGVAHLMNGGEAVCRPVAASSRGGGGIVRAAATHLRLLTGSSRTRELFTHIYARDSQLRT</sequence>
<dbReference type="Proteomes" id="UP000002805">
    <property type="component" value="Chromosome"/>
</dbReference>
<dbReference type="AlphaFoldDB" id="B5H6K1"/>